<dbReference type="GO" id="GO:0022625">
    <property type="term" value="C:cytosolic large ribosomal subunit"/>
    <property type="evidence" value="ECO:0007669"/>
    <property type="project" value="TreeGrafter"/>
</dbReference>
<dbReference type="FunFam" id="3.30.420.100:FF:000001">
    <property type="entry name" value="50S ribosomal protein L18"/>
    <property type="match status" value="1"/>
</dbReference>
<dbReference type="PANTHER" id="PTHR12899">
    <property type="entry name" value="39S RIBOSOMAL PROTEIN L18, MITOCHONDRIAL"/>
    <property type="match status" value="1"/>
</dbReference>
<proteinExistence type="inferred from homology"/>
<dbReference type="InterPro" id="IPR005484">
    <property type="entry name" value="Ribosomal_uL18_bac/plant/anim"/>
</dbReference>
<dbReference type="SUPFAM" id="SSF53137">
    <property type="entry name" value="Translational machinery components"/>
    <property type="match status" value="1"/>
</dbReference>
<keyword evidence="5 7" id="KW-0687">Ribonucleoprotein</keyword>
<keyword evidence="4 7" id="KW-0689">Ribosomal protein</keyword>
<dbReference type="GO" id="GO:0003735">
    <property type="term" value="F:structural constituent of ribosome"/>
    <property type="evidence" value="ECO:0007669"/>
    <property type="project" value="InterPro"/>
</dbReference>
<dbReference type="Proteomes" id="UP000017938">
    <property type="component" value="Unassembled WGS sequence"/>
</dbReference>
<reference evidence="8" key="1">
    <citation type="submission" date="2012-11" db="EMBL/GenBank/DDBJ databases">
        <title>Dependencies among metagenomic species, viruses, plasmids and units of genetic variation.</title>
        <authorList>
            <person name="Nielsen H.B."/>
            <person name="Almeida M."/>
            <person name="Juncker A.S."/>
            <person name="Rasmussen S."/>
            <person name="Li J."/>
            <person name="Sunagawa S."/>
            <person name="Plichta D."/>
            <person name="Gautier L."/>
            <person name="Le Chatelier E."/>
            <person name="Peletier E."/>
            <person name="Bonde I."/>
            <person name="Nielsen T."/>
            <person name="Manichanh C."/>
            <person name="Arumugam M."/>
            <person name="Batto J."/>
            <person name="Santos M.B.Q.D."/>
            <person name="Blom N."/>
            <person name="Borruel N."/>
            <person name="Burgdorf K.S."/>
            <person name="Boumezbeur F."/>
            <person name="Casellas F."/>
            <person name="Dore J."/>
            <person name="Guarner F."/>
            <person name="Hansen T."/>
            <person name="Hildebrand F."/>
            <person name="Kaas R.S."/>
            <person name="Kennedy S."/>
            <person name="Kristiansen K."/>
            <person name="Kultima J.R."/>
            <person name="Leonard P."/>
            <person name="Levenez F."/>
            <person name="Lund O."/>
            <person name="Moumen B."/>
            <person name="Le Paslier D."/>
            <person name="Pons N."/>
            <person name="Pedersen O."/>
            <person name="Prifti E."/>
            <person name="Qin J."/>
            <person name="Raes J."/>
            <person name="Tap J."/>
            <person name="Tims S."/>
            <person name="Ussery D.W."/>
            <person name="Yamada T."/>
            <person name="MetaHit consortium"/>
            <person name="Renault P."/>
            <person name="Sicheritz-Ponten T."/>
            <person name="Bork P."/>
            <person name="Wang J."/>
            <person name="Brunak S."/>
            <person name="Ehrlich S.D."/>
        </authorList>
    </citation>
    <scope>NUCLEOTIDE SEQUENCE [LARGE SCALE GENOMIC DNA]</scope>
</reference>
<dbReference type="Pfam" id="PF00861">
    <property type="entry name" value="Ribosomal_L18p"/>
    <property type="match status" value="1"/>
</dbReference>
<evidence type="ECO:0000256" key="4">
    <source>
        <dbReference type="ARBA" id="ARBA00022980"/>
    </source>
</evidence>
<evidence type="ECO:0000313" key="10">
    <source>
        <dbReference type="Proteomes" id="UP000017938"/>
    </source>
</evidence>
<keyword evidence="2 7" id="KW-0699">rRNA-binding</keyword>
<comment type="function">
    <text evidence="7">This is one of the proteins that bind and probably mediate the attachment of the 5S RNA into the large ribosomal subunit, where it forms part of the central protuberance.</text>
</comment>
<dbReference type="AlphaFoldDB" id="R6TU72"/>
<gene>
    <name evidence="7 9" type="primary">rplR</name>
    <name evidence="8" type="ORF">BN580_01217</name>
    <name evidence="9" type="ORF">MR241_09175</name>
</gene>
<dbReference type="GO" id="GO:0006412">
    <property type="term" value="P:translation"/>
    <property type="evidence" value="ECO:0007669"/>
    <property type="project" value="UniProtKB-UniRule"/>
</dbReference>
<dbReference type="NCBIfam" id="TIGR00060">
    <property type="entry name" value="L18_bact"/>
    <property type="match status" value="1"/>
</dbReference>
<evidence type="ECO:0000256" key="6">
    <source>
        <dbReference type="ARBA" id="ARBA00035197"/>
    </source>
</evidence>
<evidence type="ECO:0000313" key="9">
    <source>
        <dbReference type="EMBL" id="MCI5756446.1"/>
    </source>
</evidence>
<accession>R6TU72</accession>
<evidence type="ECO:0000256" key="7">
    <source>
        <dbReference type="HAMAP-Rule" id="MF_01337"/>
    </source>
</evidence>
<dbReference type="InterPro" id="IPR004389">
    <property type="entry name" value="Ribosomal_uL18_bac-type"/>
</dbReference>
<evidence type="ECO:0000313" key="8">
    <source>
        <dbReference type="EMBL" id="CDC73364.1"/>
    </source>
</evidence>
<evidence type="ECO:0000256" key="5">
    <source>
        <dbReference type="ARBA" id="ARBA00023274"/>
    </source>
</evidence>
<comment type="similarity">
    <text evidence="1 7">Belongs to the universal ribosomal protein uL18 family.</text>
</comment>
<dbReference type="EMBL" id="JALEMU010000153">
    <property type="protein sequence ID" value="MCI5756446.1"/>
    <property type="molecule type" value="Genomic_DNA"/>
</dbReference>
<comment type="caution">
    <text evidence="8">The sequence shown here is derived from an EMBL/GenBank/DDBJ whole genome shotgun (WGS) entry which is preliminary data.</text>
</comment>
<protein>
    <recommendedName>
        <fullName evidence="6 7">Large ribosomal subunit protein uL18</fullName>
    </recommendedName>
</protein>
<evidence type="ECO:0000256" key="2">
    <source>
        <dbReference type="ARBA" id="ARBA00022730"/>
    </source>
</evidence>
<dbReference type="PANTHER" id="PTHR12899:SF3">
    <property type="entry name" value="LARGE RIBOSOMAL SUBUNIT PROTEIN UL18M"/>
    <property type="match status" value="1"/>
</dbReference>
<reference evidence="9 11" key="2">
    <citation type="submission" date="2022-03" db="EMBL/GenBank/DDBJ databases">
        <title>Metagenome-assembled genomes from swine fecal metagenomes.</title>
        <authorList>
            <person name="Holman D.B."/>
            <person name="Kommadath A."/>
        </authorList>
    </citation>
    <scope>NUCLEOTIDE SEQUENCE [LARGE SCALE GENOMIC DNA]</scope>
    <source>
        <strain evidence="9">SUG147</strain>
    </source>
</reference>
<dbReference type="InterPro" id="IPR057268">
    <property type="entry name" value="Ribosomal_L18"/>
</dbReference>
<comment type="subunit">
    <text evidence="7">Part of the 50S ribosomal subunit; part of the 5S rRNA/L5/L18/L25 subcomplex. Contacts the 5S and 23S rRNAs.</text>
</comment>
<dbReference type="Gene3D" id="3.30.420.100">
    <property type="match status" value="1"/>
</dbReference>
<evidence type="ECO:0000256" key="1">
    <source>
        <dbReference type="ARBA" id="ARBA00007116"/>
    </source>
</evidence>
<dbReference type="CDD" id="cd00432">
    <property type="entry name" value="Ribosomal_L18_L5e"/>
    <property type="match status" value="1"/>
</dbReference>
<dbReference type="EMBL" id="CBFW010000158">
    <property type="protein sequence ID" value="CDC73364.1"/>
    <property type="molecule type" value="Genomic_DNA"/>
</dbReference>
<dbReference type="HAMAP" id="MF_01337_B">
    <property type="entry name" value="Ribosomal_uL18_B"/>
    <property type="match status" value="1"/>
</dbReference>
<evidence type="ECO:0000256" key="3">
    <source>
        <dbReference type="ARBA" id="ARBA00022884"/>
    </source>
</evidence>
<dbReference type="GO" id="GO:0008097">
    <property type="term" value="F:5S rRNA binding"/>
    <property type="evidence" value="ECO:0007669"/>
    <property type="project" value="TreeGrafter"/>
</dbReference>
<sequence>MVSRKDANKQREKRHKRIRTKISGTSACPRLCVYRSLSNIQAQIIDDEKGVTLCSASTLGKNFEGNGGNKAAAREVGKAIAKLALEKGVENVVFDRGGYLYHGRVLELAEGAREGGLKF</sequence>
<name>R6TU72_9BACT</name>
<evidence type="ECO:0000313" key="11">
    <source>
        <dbReference type="Proteomes" id="UP001139365"/>
    </source>
</evidence>
<dbReference type="STRING" id="1263015.BN580_01217"/>
<keyword evidence="3 7" id="KW-0694">RNA-binding</keyword>
<dbReference type="Proteomes" id="UP001139365">
    <property type="component" value="Unassembled WGS sequence"/>
</dbReference>
<organism evidence="8 10">
    <name type="scientific">Candidatus Colimorpha enterica</name>
    <dbReference type="NCBI Taxonomy" id="3083063"/>
    <lineage>
        <taxon>Bacteria</taxon>
        <taxon>Pseudomonadati</taxon>
        <taxon>Bacteroidota</taxon>
        <taxon>Bacteroidia</taxon>
        <taxon>Bacteroidales</taxon>
        <taxon>Candidatus Colimorpha</taxon>
    </lineage>
</organism>